<feature type="domain" description="Mur ligase central" evidence="11">
    <location>
        <begin position="97"/>
        <end position="299"/>
    </location>
</feature>
<dbReference type="SUPFAM" id="SSF53244">
    <property type="entry name" value="MurD-like peptide ligases, peptide-binding domain"/>
    <property type="match status" value="1"/>
</dbReference>
<dbReference type="InterPro" id="IPR005761">
    <property type="entry name" value="UDP-N-AcMur-Glu-dNH2Pim_ligase"/>
</dbReference>
<evidence type="ECO:0000256" key="2">
    <source>
        <dbReference type="ARBA" id="ARBA00022618"/>
    </source>
</evidence>
<dbReference type="InterPro" id="IPR036565">
    <property type="entry name" value="Mur-like_cat_sf"/>
</dbReference>
<feature type="binding site" evidence="7">
    <location>
        <position position="176"/>
    </location>
    <ligand>
        <name>UDP-N-acetyl-alpha-D-muramoyl-L-alanyl-D-glutamate</name>
        <dbReference type="ChEBI" id="CHEBI:83900"/>
    </ligand>
</feature>
<evidence type="ECO:0000259" key="10">
    <source>
        <dbReference type="Pfam" id="PF02875"/>
    </source>
</evidence>
<comment type="caution">
    <text evidence="7">Lacks conserved residue(s) required for the propagation of feature annotation.</text>
</comment>
<comment type="cofactor">
    <cofactor evidence="7">
        <name>Mg(2+)</name>
        <dbReference type="ChEBI" id="CHEBI:18420"/>
    </cofactor>
</comment>
<evidence type="ECO:0000256" key="4">
    <source>
        <dbReference type="ARBA" id="ARBA00022984"/>
    </source>
</evidence>
<keyword evidence="5 7" id="KW-0131">Cell cycle</keyword>
<evidence type="ECO:0000256" key="1">
    <source>
        <dbReference type="ARBA" id="ARBA00005898"/>
    </source>
</evidence>
<gene>
    <name evidence="7" type="primary">murE</name>
    <name evidence="12" type="ORF">FHR23_000288</name>
</gene>
<evidence type="ECO:0000259" key="9">
    <source>
        <dbReference type="Pfam" id="PF01225"/>
    </source>
</evidence>
<dbReference type="NCBIfam" id="NF001126">
    <property type="entry name" value="PRK00139.1-4"/>
    <property type="match status" value="1"/>
</dbReference>
<dbReference type="Pfam" id="PF01225">
    <property type="entry name" value="Mur_ligase"/>
    <property type="match status" value="1"/>
</dbReference>
<comment type="PTM">
    <text evidence="7">Carboxylation is probably crucial for Mg(2+) binding and, consequently, for the gamma-phosphate positioning of ATP.</text>
</comment>
<dbReference type="Gene3D" id="3.90.190.20">
    <property type="entry name" value="Mur ligase, C-terminal domain"/>
    <property type="match status" value="1"/>
</dbReference>
<dbReference type="Pfam" id="PF02875">
    <property type="entry name" value="Mur_ligase_C"/>
    <property type="match status" value="1"/>
</dbReference>
<dbReference type="GO" id="GO:0009252">
    <property type="term" value="P:peptidoglycan biosynthetic process"/>
    <property type="evidence" value="ECO:0007669"/>
    <property type="project" value="UniProtKB-UniRule"/>
</dbReference>
<evidence type="ECO:0000256" key="3">
    <source>
        <dbReference type="ARBA" id="ARBA00022960"/>
    </source>
</evidence>
<sequence length="471" mass="49340">MKLGTLTEGSENETVTGFAIDHRKVAPGTIFGAFEGARVNGEDFIPQAVASGAIAVVARPEAEVEGAVHIADRRPRERFAHLAARFFAPFPETVAAVTGTNGKTSTVELTRQLWRMAGHSAASIGTLGVSTAQESVKTGLTTPDIVTFLSNMAGLAREGVTHAAFEASSHGLSQYRSEGVSVTAAAFTNLSRDHLDYHGDMAAYFTAKLRLFSEVLDPKGTAVVWVDDPHSDRVIDLARARGNRLVTVGEHGDTLRLISREPTLLGQQLGIVADGKEYRVTLPLIGAYQAANALTAAGLVIATGGDAATTLANLSRLAPVRGRLERATITRAGAPVYIDYAHTPDALEAAIAALKPHVDGRLIVVFGAGGDRDQGKREPMGQAAAADADLAIVTDDNPRGEDAAAIRAMILKGVPQAREIGDRRAAIAEAVGEAESGDIVLVAGKGHEQGQIVGDMVLPFDDVSVAREVAA</sequence>
<dbReference type="GO" id="GO:0000287">
    <property type="term" value="F:magnesium ion binding"/>
    <property type="evidence" value="ECO:0007669"/>
    <property type="project" value="UniProtKB-UniRule"/>
</dbReference>
<comment type="similarity">
    <text evidence="1 7">Belongs to the MurCDEF family. MurE subfamily.</text>
</comment>
<dbReference type="SUPFAM" id="SSF53623">
    <property type="entry name" value="MurD-like peptide ligases, catalytic domain"/>
    <property type="match status" value="1"/>
</dbReference>
<evidence type="ECO:0000256" key="8">
    <source>
        <dbReference type="RuleBase" id="RU004135"/>
    </source>
</evidence>
<dbReference type="PANTHER" id="PTHR23135:SF4">
    <property type="entry name" value="UDP-N-ACETYLMURAMOYL-L-ALANYL-D-GLUTAMATE--2,6-DIAMINOPIMELATE LIGASE MURE HOMOLOG, CHLOROPLASTIC"/>
    <property type="match status" value="1"/>
</dbReference>
<reference evidence="12 13" key="1">
    <citation type="submission" date="2020-08" db="EMBL/GenBank/DDBJ databases">
        <title>Genomic Encyclopedia of Type Strains, Phase IV (KMG-IV): sequencing the most valuable type-strain genomes for metagenomic binning, comparative biology and taxonomic classification.</title>
        <authorList>
            <person name="Goeker M."/>
        </authorList>
    </citation>
    <scope>NUCLEOTIDE SEQUENCE [LARGE SCALE GENOMIC DNA]</scope>
    <source>
        <strain evidence="12 13">DSM 27203</strain>
    </source>
</reference>
<feature type="binding site" evidence="7">
    <location>
        <position position="168"/>
    </location>
    <ligand>
        <name>UDP-N-acetyl-alpha-D-muramoyl-L-alanyl-D-glutamate</name>
        <dbReference type="ChEBI" id="CHEBI:83900"/>
    </ligand>
</feature>
<dbReference type="InterPro" id="IPR013221">
    <property type="entry name" value="Mur_ligase_cen"/>
</dbReference>
<accession>A0A840YUP3</accession>
<comment type="function">
    <text evidence="7">Catalyzes the addition of meso-diaminopimelic acid to the nucleotide precursor UDP-N-acetylmuramoyl-L-alanyl-D-glutamate (UMAG) in the biosynthesis of bacterial cell-wall peptidoglycan.</text>
</comment>
<feature type="domain" description="Mur ligase C-terminal" evidence="10">
    <location>
        <begin position="322"/>
        <end position="446"/>
    </location>
</feature>
<dbReference type="NCBIfam" id="NF001124">
    <property type="entry name" value="PRK00139.1-2"/>
    <property type="match status" value="1"/>
</dbReference>
<feature type="binding site" evidence="7">
    <location>
        <position position="174"/>
    </location>
    <ligand>
        <name>UDP-N-acetyl-alpha-D-muramoyl-L-alanyl-D-glutamate</name>
        <dbReference type="ChEBI" id="CHEBI:83900"/>
    </ligand>
</feature>
<dbReference type="Pfam" id="PF08245">
    <property type="entry name" value="Mur_ligase_M"/>
    <property type="match status" value="1"/>
</dbReference>
<dbReference type="InterPro" id="IPR035911">
    <property type="entry name" value="MurE/MurF_N"/>
</dbReference>
<keyword evidence="2 7" id="KW-0132">Cell division</keyword>
<dbReference type="InterPro" id="IPR036615">
    <property type="entry name" value="Mur_ligase_C_dom_sf"/>
</dbReference>
<feature type="binding site" evidence="7">
    <location>
        <position position="372"/>
    </location>
    <ligand>
        <name>meso-2,6-diaminopimelate</name>
        <dbReference type="ChEBI" id="CHEBI:57791"/>
    </ligand>
</feature>
<dbReference type="HAMAP" id="MF_00208">
    <property type="entry name" value="MurE"/>
    <property type="match status" value="1"/>
</dbReference>
<dbReference type="Gene3D" id="3.40.1390.10">
    <property type="entry name" value="MurE/MurF, N-terminal domain"/>
    <property type="match status" value="1"/>
</dbReference>
<protein>
    <recommendedName>
        <fullName evidence="7">UDP-N-acetylmuramoyl-L-alanyl-D-glutamate--2,6-diaminopimelate ligase</fullName>
        <ecNumber evidence="7">6.3.2.13</ecNumber>
    </recommendedName>
    <alternativeName>
        <fullName evidence="7">Meso-A2pm-adding enzyme</fullName>
    </alternativeName>
    <alternativeName>
        <fullName evidence="7">Meso-diaminopimelate-adding enzyme</fullName>
    </alternativeName>
    <alternativeName>
        <fullName evidence="7">UDP-MurNAc-L-Ala-D-Glu:meso-diaminopimelate ligase</fullName>
    </alternativeName>
    <alternativeName>
        <fullName evidence="7">UDP-MurNAc-tripeptide synthetase</fullName>
    </alternativeName>
    <alternativeName>
        <fullName evidence="7">UDP-N-acetylmuramyl-tripeptide synthetase</fullName>
    </alternativeName>
</protein>
<dbReference type="GO" id="GO:0005737">
    <property type="term" value="C:cytoplasm"/>
    <property type="evidence" value="ECO:0007669"/>
    <property type="project" value="UniProtKB-SubCell"/>
</dbReference>
<keyword evidence="13" id="KW-1185">Reference proteome</keyword>
<dbReference type="PANTHER" id="PTHR23135">
    <property type="entry name" value="MUR LIGASE FAMILY MEMBER"/>
    <property type="match status" value="1"/>
</dbReference>
<feature type="domain" description="Mur ligase N-terminal catalytic" evidence="9">
    <location>
        <begin position="15"/>
        <end position="85"/>
    </location>
</feature>
<feature type="binding site" evidence="7">
    <location>
        <begin position="396"/>
        <end position="399"/>
    </location>
    <ligand>
        <name>meso-2,6-diaminopimelate</name>
        <dbReference type="ChEBI" id="CHEBI:57791"/>
    </ligand>
</feature>
<evidence type="ECO:0000259" key="11">
    <source>
        <dbReference type="Pfam" id="PF08245"/>
    </source>
</evidence>
<feature type="binding site" evidence="7">
    <location>
        <position position="444"/>
    </location>
    <ligand>
        <name>meso-2,6-diaminopimelate</name>
        <dbReference type="ChEBI" id="CHEBI:57791"/>
    </ligand>
</feature>
<dbReference type="EMBL" id="JACIJI010000001">
    <property type="protein sequence ID" value="MBB5717381.1"/>
    <property type="molecule type" value="Genomic_DNA"/>
</dbReference>
<keyword evidence="7 12" id="KW-0436">Ligase</keyword>
<keyword evidence="7" id="KW-0963">Cytoplasm</keyword>
<feature type="short sequence motif" description="Meso-diaminopimelate recognition motif" evidence="7">
    <location>
        <begin position="396"/>
        <end position="399"/>
    </location>
</feature>
<feature type="binding site" evidence="7">
    <location>
        <begin position="141"/>
        <end position="142"/>
    </location>
    <ligand>
        <name>UDP-N-acetyl-alpha-D-muramoyl-L-alanyl-D-glutamate</name>
        <dbReference type="ChEBI" id="CHEBI:83900"/>
    </ligand>
</feature>
<evidence type="ECO:0000256" key="5">
    <source>
        <dbReference type="ARBA" id="ARBA00023306"/>
    </source>
</evidence>
<dbReference type="GO" id="GO:0008765">
    <property type="term" value="F:UDP-N-acetylmuramoylalanyl-D-glutamate-2,6-diaminopimelate ligase activity"/>
    <property type="evidence" value="ECO:0007669"/>
    <property type="project" value="UniProtKB-UniRule"/>
</dbReference>
<evidence type="ECO:0000313" key="13">
    <source>
        <dbReference type="Proteomes" id="UP000554342"/>
    </source>
</evidence>
<evidence type="ECO:0000256" key="7">
    <source>
        <dbReference type="HAMAP-Rule" id="MF_00208"/>
    </source>
</evidence>
<keyword evidence="6 7" id="KW-0961">Cell wall biogenesis/degradation</keyword>
<evidence type="ECO:0000313" key="12">
    <source>
        <dbReference type="EMBL" id="MBB5717381.1"/>
    </source>
</evidence>
<dbReference type="GO" id="GO:0051301">
    <property type="term" value="P:cell division"/>
    <property type="evidence" value="ECO:0007669"/>
    <property type="project" value="UniProtKB-KW"/>
</dbReference>
<dbReference type="SUPFAM" id="SSF63418">
    <property type="entry name" value="MurE/MurF N-terminal domain"/>
    <property type="match status" value="1"/>
</dbReference>
<evidence type="ECO:0000256" key="6">
    <source>
        <dbReference type="ARBA" id="ARBA00023316"/>
    </source>
</evidence>
<dbReference type="InterPro" id="IPR004101">
    <property type="entry name" value="Mur_ligase_C"/>
</dbReference>
<organism evidence="12 13">
    <name type="scientific">Stakelama sediminis</name>
    <dbReference type="NCBI Taxonomy" id="463200"/>
    <lineage>
        <taxon>Bacteria</taxon>
        <taxon>Pseudomonadati</taxon>
        <taxon>Pseudomonadota</taxon>
        <taxon>Alphaproteobacteria</taxon>
        <taxon>Sphingomonadales</taxon>
        <taxon>Sphingomonadaceae</taxon>
        <taxon>Stakelama</taxon>
    </lineage>
</organism>
<keyword evidence="7" id="KW-0547">Nucleotide-binding</keyword>
<comment type="pathway">
    <text evidence="7 8">Cell wall biogenesis; peptidoglycan biosynthesis.</text>
</comment>
<dbReference type="Gene3D" id="3.40.1190.10">
    <property type="entry name" value="Mur-like, catalytic domain"/>
    <property type="match status" value="1"/>
</dbReference>
<feature type="binding site" evidence="7">
    <location>
        <position position="448"/>
    </location>
    <ligand>
        <name>meso-2,6-diaminopimelate</name>
        <dbReference type="ChEBI" id="CHEBI:57791"/>
    </ligand>
</feature>
<dbReference type="AlphaFoldDB" id="A0A840YUP3"/>
<dbReference type="Proteomes" id="UP000554342">
    <property type="component" value="Unassembled WGS sequence"/>
</dbReference>
<dbReference type="NCBIfam" id="TIGR01085">
    <property type="entry name" value="murE"/>
    <property type="match status" value="1"/>
</dbReference>
<comment type="caution">
    <text evidence="12">The sequence shown here is derived from an EMBL/GenBank/DDBJ whole genome shotgun (WGS) entry which is preliminary data.</text>
</comment>
<proteinExistence type="inferred from homology"/>
<keyword evidence="7" id="KW-0460">Magnesium</keyword>
<name>A0A840YUP3_9SPHN</name>
<dbReference type="GO" id="GO:0071555">
    <property type="term" value="P:cell wall organization"/>
    <property type="evidence" value="ECO:0007669"/>
    <property type="project" value="UniProtKB-KW"/>
</dbReference>
<dbReference type="EC" id="6.3.2.13" evidence="7"/>
<comment type="subcellular location">
    <subcellularLocation>
        <location evidence="7 8">Cytoplasm</location>
    </subcellularLocation>
</comment>
<dbReference type="GO" id="GO:0008360">
    <property type="term" value="P:regulation of cell shape"/>
    <property type="evidence" value="ECO:0007669"/>
    <property type="project" value="UniProtKB-KW"/>
</dbReference>
<keyword evidence="4 7" id="KW-0573">Peptidoglycan synthesis</keyword>
<keyword evidence="7" id="KW-0067">ATP-binding</keyword>
<dbReference type="InterPro" id="IPR000713">
    <property type="entry name" value="Mur_ligase_N"/>
</dbReference>
<dbReference type="GO" id="GO:0005524">
    <property type="term" value="F:ATP binding"/>
    <property type="evidence" value="ECO:0007669"/>
    <property type="project" value="UniProtKB-UniRule"/>
</dbReference>
<keyword evidence="3 7" id="KW-0133">Cell shape</keyword>
<feature type="modified residue" description="N6-carboxylysine" evidence="7">
    <location>
        <position position="208"/>
    </location>
</feature>
<dbReference type="UniPathway" id="UPA00219"/>
<comment type="catalytic activity">
    <reaction evidence="7">
        <text>UDP-N-acetyl-alpha-D-muramoyl-L-alanyl-D-glutamate + meso-2,6-diaminopimelate + ATP = UDP-N-acetyl-alpha-D-muramoyl-L-alanyl-gamma-D-glutamyl-meso-2,6-diaminopimelate + ADP + phosphate + H(+)</text>
        <dbReference type="Rhea" id="RHEA:23676"/>
        <dbReference type="ChEBI" id="CHEBI:15378"/>
        <dbReference type="ChEBI" id="CHEBI:30616"/>
        <dbReference type="ChEBI" id="CHEBI:43474"/>
        <dbReference type="ChEBI" id="CHEBI:57791"/>
        <dbReference type="ChEBI" id="CHEBI:83900"/>
        <dbReference type="ChEBI" id="CHEBI:83905"/>
        <dbReference type="ChEBI" id="CHEBI:456216"/>
        <dbReference type="EC" id="6.3.2.13"/>
    </reaction>
</comment>
<feature type="binding site" evidence="7">
    <location>
        <begin position="99"/>
        <end position="105"/>
    </location>
    <ligand>
        <name>ATP</name>
        <dbReference type="ChEBI" id="CHEBI:30616"/>
    </ligand>
</feature>
<dbReference type="RefSeq" id="WP_184001160.1">
    <property type="nucleotide sequence ID" value="NZ_BAABIF010000004.1"/>
</dbReference>